<dbReference type="EnsemblMetazoa" id="AFUN003510-RA">
    <property type="protein sequence ID" value="AFUN003510-PA"/>
    <property type="gene ID" value="AFUN003510"/>
</dbReference>
<dbReference type="AlphaFoldDB" id="A0A182RBE6"/>
<reference evidence="1" key="1">
    <citation type="submission" date="2020-05" db="UniProtKB">
        <authorList>
            <consortium name="EnsemblMetazoa"/>
        </authorList>
    </citation>
    <scope>IDENTIFICATION</scope>
    <source>
        <strain evidence="1">FUMOZ</strain>
    </source>
</reference>
<dbReference type="VEuPathDB" id="VectorBase:AFUN003510"/>
<name>A0A182RBE6_ANOFN</name>
<evidence type="ECO:0000313" key="1">
    <source>
        <dbReference type="EnsemblMetazoa" id="AFUN003510-PA"/>
    </source>
</evidence>
<sequence length="151" mass="16646">TDSQDTPIECGGAAGGCPCMHISKEVCKQVYTLTKAVADLKNSSHTNTSMLHQRQTFVVPSTGRDEEIIPLISSLEAFNGLNEQLASVEHYNVVLNRLATKIEGTTTKQRMHEALYLTFNRTKLQNAKCSANTTGVVKSVCRGSFKRKRKD</sequence>
<proteinExistence type="predicted"/>
<accession>A0A182RBE6</accession>
<organism evidence="1">
    <name type="scientific">Anopheles funestus</name>
    <name type="common">African malaria mosquito</name>
    <dbReference type="NCBI Taxonomy" id="62324"/>
    <lineage>
        <taxon>Eukaryota</taxon>
        <taxon>Metazoa</taxon>
        <taxon>Ecdysozoa</taxon>
        <taxon>Arthropoda</taxon>
        <taxon>Hexapoda</taxon>
        <taxon>Insecta</taxon>
        <taxon>Pterygota</taxon>
        <taxon>Neoptera</taxon>
        <taxon>Endopterygota</taxon>
        <taxon>Diptera</taxon>
        <taxon>Nematocera</taxon>
        <taxon>Culicoidea</taxon>
        <taxon>Culicidae</taxon>
        <taxon>Anophelinae</taxon>
        <taxon>Anopheles</taxon>
    </lineage>
</organism>
<protein>
    <submittedName>
        <fullName evidence="1">Uncharacterized protein</fullName>
    </submittedName>
</protein>